<dbReference type="eggNOG" id="COG2720">
    <property type="taxonomic scope" value="Bacteria"/>
</dbReference>
<dbReference type="EMBL" id="CP001878">
    <property type="protein sequence ID" value="ADC48643.1"/>
    <property type="molecule type" value="Genomic_DNA"/>
</dbReference>
<dbReference type="AlphaFoldDB" id="D3FWB1"/>
<feature type="compositionally biased region" description="Polar residues" evidence="2">
    <location>
        <begin position="467"/>
        <end position="477"/>
    </location>
</feature>
<dbReference type="KEGG" id="bpf:BpOF4_02880"/>
<feature type="compositionally biased region" description="Low complexity" evidence="2">
    <location>
        <begin position="444"/>
        <end position="454"/>
    </location>
</feature>
<evidence type="ECO:0000259" key="3">
    <source>
        <dbReference type="Pfam" id="PF07501"/>
    </source>
</evidence>
<keyword evidence="1" id="KW-0732">Signal</keyword>
<dbReference type="RefSeq" id="WP_012959920.1">
    <property type="nucleotide sequence ID" value="NC_013791.2"/>
</dbReference>
<dbReference type="HOGENOM" id="CLU_042891_0_0_9"/>
<gene>
    <name evidence="4" type="ordered locus">BpOF4_02880</name>
</gene>
<accession>D3FWB1</accession>
<proteinExistence type="predicted"/>
<feature type="domain" description="G5" evidence="3">
    <location>
        <begin position="314"/>
        <end position="376"/>
    </location>
</feature>
<dbReference type="InterPro" id="IPR011098">
    <property type="entry name" value="G5_dom"/>
</dbReference>
<evidence type="ECO:0000313" key="5">
    <source>
        <dbReference type="Proteomes" id="UP000001544"/>
    </source>
</evidence>
<reference evidence="4 5" key="1">
    <citation type="journal article" date="2011" name="Environ. Microbiol.">
        <title>Genome of alkaliphilic Bacillus pseudofirmus OF4 reveals adaptations that support the ability to grow in an external pH range from 7.5 to 11.4.</title>
        <authorList>
            <person name="Janto B."/>
            <person name="Ahmed A."/>
            <person name="Ito M."/>
            <person name="Liu J."/>
            <person name="Hicks D.B."/>
            <person name="Pagni S."/>
            <person name="Fackelmayer O.J."/>
            <person name="Smith T.A."/>
            <person name="Earl J."/>
            <person name="Elbourne L.D."/>
            <person name="Hassan K."/>
            <person name="Paulsen I.T."/>
            <person name="Kolsto A.B."/>
            <person name="Tourasse N.J."/>
            <person name="Ehrlich G.D."/>
            <person name="Boissy R."/>
            <person name="Ivey D.M."/>
            <person name="Li G."/>
            <person name="Xue Y."/>
            <person name="Ma Y."/>
            <person name="Hu F.Z."/>
            <person name="Krulwich T.A."/>
        </authorList>
    </citation>
    <scope>NUCLEOTIDE SEQUENCE [LARGE SCALE GENOMIC DNA]</scope>
    <source>
        <strain evidence="5">ATCC BAA-2126 / JCM 17055 / OF4</strain>
    </source>
</reference>
<name>D3FWB1_ALKPO</name>
<dbReference type="Pfam" id="PF07501">
    <property type="entry name" value="G5"/>
    <property type="match status" value="1"/>
</dbReference>
<feature type="region of interest" description="Disordered" evidence="2">
    <location>
        <begin position="394"/>
        <end position="495"/>
    </location>
</feature>
<evidence type="ECO:0000256" key="2">
    <source>
        <dbReference type="SAM" id="MobiDB-lite"/>
    </source>
</evidence>
<dbReference type="InterPro" id="IPR007391">
    <property type="entry name" value="Vancomycin_resist_VanW"/>
</dbReference>
<keyword evidence="5" id="KW-1185">Reference proteome</keyword>
<organism evidence="4 5">
    <name type="scientific">Alkalihalophilus pseudofirmus (strain ATCC BAA-2126 / JCM 17055 / OF4)</name>
    <name type="common">Bacillus pseudofirmus</name>
    <dbReference type="NCBI Taxonomy" id="398511"/>
    <lineage>
        <taxon>Bacteria</taxon>
        <taxon>Bacillati</taxon>
        <taxon>Bacillota</taxon>
        <taxon>Bacilli</taxon>
        <taxon>Bacillales</taxon>
        <taxon>Bacillaceae</taxon>
        <taxon>Alkalihalophilus</taxon>
    </lineage>
</organism>
<feature type="compositionally biased region" description="Basic and acidic residues" evidence="2">
    <location>
        <begin position="478"/>
        <end position="495"/>
    </location>
</feature>
<dbReference type="Proteomes" id="UP000001544">
    <property type="component" value="Chromosome"/>
</dbReference>
<sequence length="495" mass="54714">MLMQQPFLRAFLLLIGSTAFLFTVTVGGSAVLGDLWWKKGAYETGTEIAGVSVAGMEQNAAKQVIEDEVNTWYEQASLTLYLFEETAILPSDVIEFQVDQALTEAASHRQAEIYAVVNKQRLRDAVKSLSRYQISEWIDYDSLASSIEEELQSMKEKRVSFELSRHFEQAFQLEEVSVASVQLSQVESTYLPQWTEALNGYEVSGRSVFSVQETLRELRQPLVDSQGLDMLATVLFQLFGQTNIQVVERHTGLTLPDYTEAGYAASVSAQSMDFKVYNPNYYDYVLQTSYENSQLSIELIGKSFIHDYQLLLEQQEEIAPRTIVQFSPDRRIGDKEVISEGAPGYSVHVYHIERSLDGDVIVKKKIGIDYYPPQHKIEEWSLQETPVDEELIEDTNPALPPSVIYPLPPGGDAVITPVPPVDNGSGEANPPSDRPSSGNEGADGSESGNDNGNSSGSGSGNGNGNDTNKVPEQSDNGTSHDENGESEKPKVKGEE</sequence>
<dbReference type="Pfam" id="PF04294">
    <property type="entry name" value="VanW"/>
    <property type="match status" value="1"/>
</dbReference>
<protein>
    <recommendedName>
        <fullName evidence="3">G5 domain-containing protein</fullName>
    </recommendedName>
</protein>
<dbReference type="STRING" id="398511.BpOF4_02880"/>
<evidence type="ECO:0000313" key="4">
    <source>
        <dbReference type="EMBL" id="ADC48643.1"/>
    </source>
</evidence>
<evidence type="ECO:0000256" key="1">
    <source>
        <dbReference type="ARBA" id="ARBA00022729"/>
    </source>
</evidence>